<dbReference type="GO" id="GO:0034663">
    <property type="term" value="C:endoplasmic reticulum chaperone complex"/>
    <property type="evidence" value="ECO:0007669"/>
    <property type="project" value="TreeGrafter"/>
</dbReference>
<dbReference type="GO" id="GO:0005524">
    <property type="term" value="F:ATP binding"/>
    <property type="evidence" value="ECO:0007669"/>
    <property type="project" value="UniProtKB-KW"/>
</dbReference>
<evidence type="ECO:0008006" key="7">
    <source>
        <dbReference type="Google" id="ProtNLM"/>
    </source>
</evidence>
<dbReference type="GO" id="GO:0030968">
    <property type="term" value="P:endoplasmic reticulum unfolded protein response"/>
    <property type="evidence" value="ECO:0007669"/>
    <property type="project" value="TreeGrafter"/>
</dbReference>
<dbReference type="Gene3D" id="3.30.420.40">
    <property type="match status" value="3"/>
</dbReference>
<dbReference type="AlphaFoldDB" id="A0A1J4KNA6"/>
<accession>A0A1J4KNA6</accession>
<evidence type="ECO:0000313" key="6">
    <source>
        <dbReference type="Proteomes" id="UP000179807"/>
    </source>
</evidence>
<dbReference type="InterPro" id="IPR043129">
    <property type="entry name" value="ATPase_NBD"/>
</dbReference>
<evidence type="ECO:0000256" key="2">
    <source>
        <dbReference type="ARBA" id="ARBA00022840"/>
    </source>
</evidence>
<dbReference type="VEuPathDB" id="TrichDB:TRFO_01107"/>
<dbReference type="Proteomes" id="UP000179807">
    <property type="component" value="Unassembled WGS sequence"/>
</dbReference>
<keyword evidence="1" id="KW-0547">Nucleotide-binding</keyword>
<evidence type="ECO:0000256" key="1">
    <source>
        <dbReference type="ARBA" id="ARBA00022741"/>
    </source>
</evidence>
<dbReference type="Gene3D" id="3.90.640.10">
    <property type="entry name" value="Actin, Chain A, domain 4"/>
    <property type="match status" value="1"/>
</dbReference>
<reference evidence="5" key="1">
    <citation type="submission" date="2016-10" db="EMBL/GenBank/DDBJ databases">
        <authorList>
            <person name="Benchimol M."/>
            <person name="Almeida L.G."/>
            <person name="Vasconcelos A.T."/>
            <person name="Perreira-Neves A."/>
            <person name="Rosa I.A."/>
            <person name="Tasca T."/>
            <person name="Bogo M.R."/>
            <person name="de Souza W."/>
        </authorList>
    </citation>
    <scope>NUCLEOTIDE SEQUENCE [LARGE SCALE GENOMIC DNA]</scope>
    <source>
        <strain evidence="5">K</strain>
    </source>
</reference>
<name>A0A1J4KNA6_9EUKA</name>
<evidence type="ECO:0000313" key="5">
    <source>
        <dbReference type="EMBL" id="OHT11182.1"/>
    </source>
</evidence>
<gene>
    <name evidence="5" type="ORF">TRFO_01107</name>
</gene>
<dbReference type="PANTHER" id="PTHR45639:SF3">
    <property type="entry name" value="HYPOXIA UP-REGULATED PROTEIN 1"/>
    <property type="match status" value="1"/>
</dbReference>
<sequence>MLISFFFTFSLSVFAAIDLGSQYVRIAVSSIKDPVSMAINEDNKVMTPSAIAFKLPKYTGKHMTMEEASKSEIKIGENALKFLKNKKDSGVKYLPRLIGRTFSSDYEIPPILNTTEMLALFFKKILSHPQYSSLEAVSINIPNYYTLSQRECILEAINISSIPIFGLLDDVSAIIQLYTIMYSKRFIYESHSVLFVDIGASAVRAYRIVFTQNETDPLGTQTSYEWTEKTGGLEFVRKVAQFEKCSMSKAQKLLIQGIKDYSHLFEEDLEIIYDLIHVAVDGEVDEVQLIGGASRFPFVVDCIKNVVGYTDVLRDLPQMNTIALGSLHIMHSTVNQSRYKLVPVLKPPYFTSVVECGSVEQSYCKLREKCSSYTILQGAICKTVSIIAKSEVPEGASKVLGQFDMVNITNFQHEIDDSVSALLVMKEPAPYISSAMWCKNGKRFCQEILVKATINEDPLKKRKEAFVERIWQENEWRVKKSEFRARISQIYDRIISMSSNQEDKELSQILENAQKIIEGEIDLSLPDMRQFVIKLEKKAKDLKINMNEL</sequence>
<dbReference type="SUPFAM" id="SSF53067">
    <property type="entry name" value="Actin-like ATPase domain"/>
    <property type="match status" value="2"/>
</dbReference>
<keyword evidence="4" id="KW-0732">Signal</keyword>
<evidence type="ECO:0000256" key="3">
    <source>
        <dbReference type="ARBA" id="ARBA00023186"/>
    </source>
</evidence>
<protein>
    <recommendedName>
        <fullName evidence="7">DnaK protein</fullName>
    </recommendedName>
</protein>
<feature type="chain" id="PRO_5012000814" description="DnaK protein" evidence="4">
    <location>
        <begin position="16"/>
        <end position="549"/>
    </location>
</feature>
<comment type="caution">
    <text evidence="5">The sequence shown here is derived from an EMBL/GenBank/DDBJ whole genome shotgun (WGS) entry which is preliminary data.</text>
</comment>
<dbReference type="Pfam" id="PF00012">
    <property type="entry name" value="HSP70"/>
    <property type="match status" value="1"/>
</dbReference>
<dbReference type="InterPro" id="IPR013126">
    <property type="entry name" value="Hsp_70_fam"/>
</dbReference>
<keyword evidence="3" id="KW-0143">Chaperone</keyword>
<evidence type="ECO:0000256" key="4">
    <source>
        <dbReference type="SAM" id="SignalP"/>
    </source>
</evidence>
<dbReference type="PANTHER" id="PTHR45639">
    <property type="entry name" value="HSC70CB, ISOFORM G-RELATED"/>
    <property type="match status" value="1"/>
</dbReference>
<feature type="signal peptide" evidence="4">
    <location>
        <begin position="1"/>
        <end position="15"/>
    </location>
</feature>
<dbReference type="EMBL" id="MLAK01000593">
    <property type="protein sequence ID" value="OHT11182.1"/>
    <property type="molecule type" value="Genomic_DNA"/>
</dbReference>
<keyword evidence="6" id="KW-1185">Reference proteome</keyword>
<dbReference type="GO" id="GO:0140662">
    <property type="term" value="F:ATP-dependent protein folding chaperone"/>
    <property type="evidence" value="ECO:0007669"/>
    <property type="project" value="InterPro"/>
</dbReference>
<proteinExistence type="predicted"/>
<organism evidence="5 6">
    <name type="scientific">Tritrichomonas foetus</name>
    <dbReference type="NCBI Taxonomy" id="1144522"/>
    <lineage>
        <taxon>Eukaryota</taxon>
        <taxon>Metamonada</taxon>
        <taxon>Parabasalia</taxon>
        <taxon>Tritrichomonadida</taxon>
        <taxon>Tritrichomonadidae</taxon>
        <taxon>Tritrichomonas</taxon>
    </lineage>
</organism>
<keyword evidence="2" id="KW-0067">ATP-binding</keyword>
<dbReference type="GeneID" id="94824611"/>
<dbReference type="RefSeq" id="XP_068364318.1">
    <property type="nucleotide sequence ID" value="XM_068489907.1"/>
</dbReference>